<evidence type="ECO:0000256" key="1">
    <source>
        <dbReference type="SAM" id="MobiDB-lite"/>
    </source>
</evidence>
<keyword evidence="3" id="KW-1185">Reference proteome</keyword>
<sequence length="106" mass="11230">MAGPIESATPPVSPRRRRYAPPPLTLRAQPDGAPEQRPKRTAGGPTAMGERRRHSGDTGGGSTEARQGPKRRLRRGRRASGPLAMGSVEGRVVAETTGGARRRQAA</sequence>
<reference evidence="3" key="1">
    <citation type="journal article" date="2019" name="Int. J. Syst. Evol. Microbiol.">
        <title>The Global Catalogue of Microorganisms (GCM) 10K type strain sequencing project: providing services to taxonomists for standard genome sequencing and annotation.</title>
        <authorList>
            <consortium name="The Broad Institute Genomics Platform"/>
            <consortium name="The Broad Institute Genome Sequencing Center for Infectious Disease"/>
            <person name="Wu L."/>
            <person name="Ma J."/>
        </authorList>
    </citation>
    <scope>NUCLEOTIDE SEQUENCE [LARGE SCALE GENOMIC DNA]</scope>
    <source>
        <strain evidence="3">JCM 15933</strain>
    </source>
</reference>
<dbReference type="EMBL" id="BAAAQD010000018">
    <property type="protein sequence ID" value="GAA1544647.1"/>
    <property type="molecule type" value="Genomic_DNA"/>
</dbReference>
<organism evidence="2 3">
    <name type="scientific">Dactylosporangium maewongense</name>
    <dbReference type="NCBI Taxonomy" id="634393"/>
    <lineage>
        <taxon>Bacteria</taxon>
        <taxon>Bacillati</taxon>
        <taxon>Actinomycetota</taxon>
        <taxon>Actinomycetes</taxon>
        <taxon>Micromonosporales</taxon>
        <taxon>Micromonosporaceae</taxon>
        <taxon>Dactylosporangium</taxon>
    </lineage>
</organism>
<evidence type="ECO:0000313" key="3">
    <source>
        <dbReference type="Proteomes" id="UP001501470"/>
    </source>
</evidence>
<evidence type="ECO:0000313" key="2">
    <source>
        <dbReference type="EMBL" id="GAA1544647.1"/>
    </source>
</evidence>
<gene>
    <name evidence="2" type="ORF">GCM10009827_075610</name>
</gene>
<accession>A0ABP4MHQ0</accession>
<name>A0ABP4MHQ0_9ACTN</name>
<feature type="region of interest" description="Disordered" evidence="1">
    <location>
        <begin position="1"/>
        <end position="106"/>
    </location>
</feature>
<protein>
    <submittedName>
        <fullName evidence="2">Uncharacterized protein</fullName>
    </submittedName>
</protein>
<feature type="compositionally biased region" description="Basic residues" evidence="1">
    <location>
        <begin position="68"/>
        <end position="78"/>
    </location>
</feature>
<proteinExistence type="predicted"/>
<dbReference type="Proteomes" id="UP001501470">
    <property type="component" value="Unassembled WGS sequence"/>
</dbReference>
<comment type="caution">
    <text evidence="2">The sequence shown here is derived from an EMBL/GenBank/DDBJ whole genome shotgun (WGS) entry which is preliminary data.</text>
</comment>